<dbReference type="OrthoDB" id="2657661at2759"/>
<sequence length="156" mass="17828">MQYPCPPHADEPSGIPDGILETTLPSSIPGYDRGVSNWAEPQTNFTALNTGLPTKLEFNDGGWIAFTNPEGDYYFPHEQRHIVTLSPIQTHRGQTLVESYRNKVRALERWTKSLLYHRPIRGYARLATSLRNRFTRRGQDKDEDALETTYSNPHSL</sequence>
<protein>
    <submittedName>
        <fullName evidence="1">Uncharacterized protein</fullName>
    </submittedName>
</protein>
<dbReference type="EMBL" id="KN823145">
    <property type="protein sequence ID" value="KIO21219.1"/>
    <property type="molecule type" value="Genomic_DNA"/>
</dbReference>
<dbReference type="Proteomes" id="UP000054248">
    <property type="component" value="Unassembled WGS sequence"/>
</dbReference>
<dbReference type="HOGENOM" id="CLU_1688022_0_0_1"/>
<reference evidence="1 2" key="1">
    <citation type="submission" date="2014-04" db="EMBL/GenBank/DDBJ databases">
        <authorList>
            <consortium name="DOE Joint Genome Institute"/>
            <person name="Kuo A."/>
            <person name="Girlanda M."/>
            <person name="Perotto S."/>
            <person name="Kohler A."/>
            <person name="Nagy L.G."/>
            <person name="Floudas D."/>
            <person name="Copeland A."/>
            <person name="Barry K.W."/>
            <person name="Cichocki N."/>
            <person name="Veneault-Fourrey C."/>
            <person name="LaButti K."/>
            <person name="Lindquist E.A."/>
            <person name="Lipzen A."/>
            <person name="Lundell T."/>
            <person name="Morin E."/>
            <person name="Murat C."/>
            <person name="Sun H."/>
            <person name="Tunlid A."/>
            <person name="Henrissat B."/>
            <person name="Grigoriev I.V."/>
            <person name="Hibbett D.S."/>
            <person name="Martin F."/>
            <person name="Nordberg H.P."/>
            <person name="Cantor M.N."/>
            <person name="Hua S.X."/>
        </authorList>
    </citation>
    <scope>NUCLEOTIDE SEQUENCE [LARGE SCALE GENOMIC DNA]</scope>
    <source>
        <strain evidence="1 2">MUT 4182</strain>
    </source>
</reference>
<proteinExistence type="predicted"/>
<accession>A0A0C3QAL6</accession>
<dbReference type="AlphaFoldDB" id="A0A0C3QAL6"/>
<gene>
    <name evidence="1" type="ORF">M407DRAFT_10500</name>
</gene>
<reference evidence="2" key="2">
    <citation type="submission" date="2015-01" db="EMBL/GenBank/DDBJ databases">
        <title>Evolutionary Origins and Diversification of the Mycorrhizal Mutualists.</title>
        <authorList>
            <consortium name="DOE Joint Genome Institute"/>
            <consortium name="Mycorrhizal Genomics Consortium"/>
            <person name="Kohler A."/>
            <person name="Kuo A."/>
            <person name="Nagy L.G."/>
            <person name="Floudas D."/>
            <person name="Copeland A."/>
            <person name="Barry K.W."/>
            <person name="Cichocki N."/>
            <person name="Veneault-Fourrey C."/>
            <person name="LaButti K."/>
            <person name="Lindquist E.A."/>
            <person name="Lipzen A."/>
            <person name="Lundell T."/>
            <person name="Morin E."/>
            <person name="Murat C."/>
            <person name="Riley R."/>
            <person name="Ohm R."/>
            <person name="Sun H."/>
            <person name="Tunlid A."/>
            <person name="Henrissat B."/>
            <person name="Grigoriev I.V."/>
            <person name="Hibbett D.S."/>
            <person name="Martin F."/>
        </authorList>
    </citation>
    <scope>NUCLEOTIDE SEQUENCE [LARGE SCALE GENOMIC DNA]</scope>
    <source>
        <strain evidence="2">MUT 4182</strain>
    </source>
</reference>
<keyword evidence="2" id="KW-1185">Reference proteome</keyword>
<evidence type="ECO:0000313" key="2">
    <source>
        <dbReference type="Proteomes" id="UP000054248"/>
    </source>
</evidence>
<name>A0A0C3QAL6_9AGAM</name>
<organism evidence="1 2">
    <name type="scientific">Tulasnella calospora MUT 4182</name>
    <dbReference type="NCBI Taxonomy" id="1051891"/>
    <lineage>
        <taxon>Eukaryota</taxon>
        <taxon>Fungi</taxon>
        <taxon>Dikarya</taxon>
        <taxon>Basidiomycota</taxon>
        <taxon>Agaricomycotina</taxon>
        <taxon>Agaricomycetes</taxon>
        <taxon>Cantharellales</taxon>
        <taxon>Tulasnellaceae</taxon>
        <taxon>Tulasnella</taxon>
    </lineage>
</organism>
<evidence type="ECO:0000313" key="1">
    <source>
        <dbReference type="EMBL" id="KIO21219.1"/>
    </source>
</evidence>